<keyword evidence="2" id="KW-1185">Reference proteome</keyword>
<protein>
    <submittedName>
        <fullName evidence="1">Uncharacterized protein</fullName>
    </submittedName>
</protein>
<dbReference type="EMBL" id="REGN01002437">
    <property type="protein sequence ID" value="RNA28096.1"/>
    <property type="molecule type" value="Genomic_DNA"/>
</dbReference>
<gene>
    <name evidence="1" type="ORF">BpHYR1_017568</name>
</gene>
<proteinExistence type="predicted"/>
<accession>A0A3M7RX53</accession>
<reference evidence="1 2" key="1">
    <citation type="journal article" date="2018" name="Sci. Rep.">
        <title>Genomic signatures of local adaptation to the degree of environmental predictability in rotifers.</title>
        <authorList>
            <person name="Franch-Gras L."/>
            <person name="Hahn C."/>
            <person name="Garcia-Roger E.M."/>
            <person name="Carmona M.J."/>
            <person name="Serra M."/>
            <person name="Gomez A."/>
        </authorList>
    </citation>
    <scope>NUCLEOTIDE SEQUENCE [LARGE SCALE GENOMIC DNA]</scope>
    <source>
        <strain evidence="1">HYR1</strain>
    </source>
</reference>
<organism evidence="1 2">
    <name type="scientific">Brachionus plicatilis</name>
    <name type="common">Marine rotifer</name>
    <name type="synonym">Brachionus muelleri</name>
    <dbReference type="NCBI Taxonomy" id="10195"/>
    <lineage>
        <taxon>Eukaryota</taxon>
        <taxon>Metazoa</taxon>
        <taxon>Spiralia</taxon>
        <taxon>Gnathifera</taxon>
        <taxon>Rotifera</taxon>
        <taxon>Eurotatoria</taxon>
        <taxon>Monogononta</taxon>
        <taxon>Pseudotrocha</taxon>
        <taxon>Ploima</taxon>
        <taxon>Brachionidae</taxon>
        <taxon>Brachionus</taxon>
    </lineage>
</organism>
<comment type="caution">
    <text evidence="1">The sequence shown here is derived from an EMBL/GenBank/DDBJ whole genome shotgun (WGS) entry which is preliminary data.</text>
</comment>
<name>A0A3M7RX53_BRAPC</name>
<dbReference type="Proteomes" id="UP000276133">
    <property type="component" value="Unassembled WGS sequence"/>
</dbReference>
<evidence type="ECO:0000313" key="1">
    <source>
        <dbReference type="EMBL" id="RNA28096.1"/>
    </source>
</evidence>
<dbReference type="AlphaFoldDB" id="A0A3M7RX53"/>
<sequence>MTFKFQKNIDNKFIIVRDHFLNKSVQINKIKFLIFSWSFYLKLNKNSTNLQHHAQNATQVALEFCQTECRDHLILAKRIFLISIK</sequence>
<evidence type="ECO:0000313" key="2">
    <source>
        <dbReference type="Proteomes" id="UP000276133"/>
    </source>
</evidence>